<feature type="compositionally biased region" description="Polar residues" evidence="1">
    <location>
        <begin position="118"/>
        <end position="127"/>
    </location>
</feature>
<accession>A0A6V7R5Z4</accession>
<organism evidence="2 3">
    <name type="scientific">Phocicoccus pinnipedialis</name>
    <dbReference type="NCBI Taxonomy" id="110845"/>
    <lineage>
        <taxon>Bacteria</taxon>
        <taxon>Bacillati</taxon>
        <taxon>Bacillota</taxon>
        <taxon>Bacilli</taxon>
        <taxon>Bacillales</taxon>
        <taxon>Salinicoccaceae</taxon>
        <taxon>Phocicoccus</taxon>
    </lineage>
</organism>
<evidence type="ECO:0000313" key="3">
    <source>
        <dbReference type="Proteomes" id="UP000588186"/>
    </source>
</evidence>
<protein>
    <submittedName>
        <fullName evidence="2">Uncharacterized protein</fullName>
    </submittedName>
</protein>
<reference evidence="2 3" key="1">
    <citation type="submission" date="2020-07" db="EMBL/GenBank/DDBJ databases">
        <authorList>
            <person name="Criscuolo A."/>
        </authorList>
    </citation>
    <scope>NUCLEOTIDE SEQUENCE [LARGE SCALE GENOMIC DNA]</scope>
    <source>
        <strain evidence="2">CIP107946</strain>
    </source>
</reference>
<sequence length="133" mass="15183">MRKIESYLGPDEVLARITELRESGVLEEAITIITKPDIYEATFEAYGLDSMVVKSSTWEKFKSLFSPQDSESLAMSKLDLTDEEQDLYSRKLAEDEILLYVNDYESHDGHPHHVPKATSGSNFTTENIFEDNE</sequence>
<dbReference type="EMBL" id="CAJEWB010000005">
    <property type="protein sequence ID" value="CAD2072302.1"/>
    <property type="molecule type" value="Genomic_DNA"/>
</dbReference>
<name>A0A6V7R5Z4_9BACL</name>
<feature type="region of interest" description="Disordered" evidence="1">
    <location>
        <begin position="109"/>
        <end position="133"/>
    </location>
</feature>
<dbReference type="RefSeq" id="WP_186076398.1">
    <property type="nucleotide sequence ID" value="NZ_CAJEWB010000005.1"/>
</dbReference>
<evidence type="ECO:0000256" key="1">
    <source>
        <dbReference type="SAM" id="MobiDB-lite"/>
    </source>
</evidence>
<keyword evidence="3" id="KW-1185">Reference proteome</keyword>
<dbReference type="AlphaFoldDB" id="A0A6V7R5Z4"/>
<proteinExistence type="predicted"/>
<dbReference type="Proteomes" id="UP000588186">
    <property type="component" value="Unassembled WGS sequence"/>
</dbReference>
<gene>
    <name evidence="2" type="ORF">JEOPIN946_00400</name>
</gene>
<evidence type="ECO:0000313" key="2">
    <source>
        <dbReference type="EMBL" id="CAD2072302.1"/>
    </source>
</evidence>
<comment type="caution">
    <text evidence="2">The sequence shown here is derived from an EMBL/GenBank/DDBJ whole genome shotgun (WGS) entry which is preliminary data.</text>
</comment>